<keyword evidence="6 9" id="KW-1133">Transmembrane helix</keyword>
<gene>
    <name evidence="9" type="primary">ftsQ</name>
    <name evidence="11" type="ORF">C8D95_103136</name>
</gene>
<dbReference type="PANTHER" id="PTHR35851:SF1">
    <property type="entry name" value="CELL DIVISION PROTEIN FTSQ"/>
    <property type="match status" value="1"/>
</dbReference>
<organism evidence="11 12">
    <name type="scientific">Silicimonas algicola</name>
    <dbReference type="NCBI Taxonomy" id="1826607"/>
    <lineage>
        <taxon>Bacteria</taxon>
        <taxon>Pseudomonadati</taxon>
        <taxon>Pseudomonadota</taxon>
        <taxon>Alphaproteobacteria</taxon>
        <taxon>Rhodobacterales</taxon>
        <taxon>Paracoccaceae</taxon>
    </lineage>
</organism>
<reference evidence="11 12" key="1">
    <citation type="submission" date="2018-05" db="EMBL/GenBank/DDBJ databases">
        <title>Genomic Encyclopedia of Type Strains, Phase IV (KMG-IV): sequencing the most valuable type-strain genomes for metagenomic binning, comparative biology and taxonomic classification.</title>
        <authorList>
            <person name="Goeker M."/>
        </authorList>
    </citation>
    <scope>NUCLEOTIDE SEQUENCE [LARGE SCALE GENOMIC DNA]</scope>
    <source>
        <strain evidence="11 12">DSM 103371</strain>
    </source>
</reference>
<comment type="caution">
    <text evidence="11">The sequence shown here is derived from an EMBL/GenBank/DDBJ whole genome shotgun (WGS) entry which is preliminary data.</text>
</comment>
<dbReference type="PROSITE" id="PS51779">
    <property type="entry name" value="POTRA"/>
    <property type="match status" value="1"/>
</dbReference>
<dbReference type="HAMAP" id="MF_00911">
    <property type="entry name" value="FtsQ_subfam"/>
    <property type="match status" value="1"/>
</dbReference>
<evidence type="ECO:0000256" key="9">
    <source>
        <dbReference type="HAMAP-Rule" id="MF_00911"/>
    </source>
</evidence>
<evidence type="ECO:0000256" key="7">
    <source>
        <dbReference type="ARBA" id="ARBA00023136"/>
    </source>
</evidence>
<evidence type="ECO:0000313" key="11">
    <source>
        <dbReference type="EMBL" id="PWK56902.1"/>
    </source>
</evidence>
<comment type="subcellular location">
    <subcellularLocation>
        <location evidence="9">Cell inner membrane</location>
        <topology evidence="9">Single-pass type II membrane protein</topology>
    </subcellularLocation>
    <subcellularLocation>
        <location evidence="1">Membrane</location>
    </subcellularLocation>
    <text evidence="9">Localizes to the division septum.</text>
</comment>
<evidence type="ECO:0000256" key="8">
    <source>
        <dbReference type="ARBA" id="ARBA00023306"/>
    </source>
</evidence>
<dbReference type="PANTHER" id="PTHR35851">
    <property type="entry name" value="CELL DIVISION PROTEIN FTSQ"/>
    <property type="match status" value="1"/>
</dbReference>
<evidence type="ECO:0000256" key="4">
    <source>
        <dbReference type="ARBA" id="ARBA00022618"/>
    </source>
</evidence>
<dbReference type="Pfam" id="PF03799">
    <property type="entry name" value="FtsQ_DivIB_C"/>
    <property type="match status" value="1"/>
</dbReference>
<evidence type="ECO:0000256" key="6">
    <source>
        <dbReference type="ARBA" id="ARBA00022989"/>
    </source>
</evidence>
<feature type="transmembrane region" description="Helical" evidence="9">
    <location>
        <begin position="43"/>
        <end position="61"/>
    </location>
</feature>
<evidence type="ECO:0000256" key="2">
    <source>
        <dbReference type="ARBA" id="ARBA00022475"/>
    </source>
</evidence>
<dbReference type="RefSeq" id="WP_109758666.1">
    <property type="nucleotide sequence ID" value="NZ_CP034588.1"/>
</dbReference>
<dbReference type="GO" id="GO:0043093">
    <property type="term" value="P:FtsZ-dependent cytokinesis"/>
    <property type="evidence" value="ECO:0007669"/>
    <property type="project" value="UniProtKB-UniRule"/>
</dbReference>
<evidence type="ECO:0000256" key="3">
    <source>
        <dbReference type="ARBA" id="ARBA00022519"/>
    </source>
</evidence>
<dbReference type="InterPro" id="IPR005548">
    <property type="entry name" value="Cell_div_FtsQ/DivIB_C"/>
</dbReference>
<dbReference type="KEGG" id="salo:EF888_08920"/>
<dbReference type="AlphaFoldDB" id="A0A316G8H3"/>
<evidence type="ECO:0000259" key="10">
    <source>
        <dbReference type="PROSITE" id="PS51779"/>
    </source>
</evidence>
<name>A0A316G8H3_9RHOB</name>
<dbReference type="EMBL" id="QGGV01000003">
    <property type="protein sequence ID" value="PWK56902.1"/>
    <property type="molecule type" value="Genomic_DNA"/>
</dbReference>
<keyword evidence="3 9" id="KW-0997">Cell inner membrane</keyword>
<dbReference type="OrthoDB" id="9783091at2"/>
<evidence type="ECO:0000256" key="1">
    <source>
        <dbReference type="ARBA" id="ARBA00004370"/>
    </source>
</evidence>
<keyword evidence="12" id="KW-1185">Reference proteome</keyword>
<keyword evidence="2 9" id="KW-1003">Cell membrane</keyword>
<keyword evidence="5 9" id="KW-0812">Transmembrane</keyword>
<keyword evidence="4 9" id="KW-0132">Cell division</keyword>
<feature type="domain" description="POTRA" evidence="10">
    <location>
        <begin position="87"/>
        <end position="155"/>
    </location>
</feature>
<dbReference type="GO" id="GO:0005886">
    <property type="term" value="C:plasma membrane"/>
    <property type="evidence" value="ECO:0007669"/>
    <property type="project" value="UniProtKB-SubCell"/>
</dbReference>
<comment type="similarity">
    <text evidence="9">Belongs to the FtsQ/DivIB family. FtsQ subfamily.</text>
</comment>
<evidence type="ECO:0000256" key="5">
    <source>
        <dbReference type="ARBA" id="ARBA00022692"/>
    </source>
</evidence>
<comment type="function">
    <text evidence="9">Essential cell division protein.</text>
</comment>
<dbReference type="InterPro" id="IPR045335">
    <property type="entry name" value="FtsQ_C_sf"/>
</dbReference>
<accession>A0A316G8H3</accession>
<dbReference type="Proteomes" id="UP000245390">
    <property type="component" value="Unassembled WGS sequence"/>
</dbReference>
<dbReference type="InterPro" id="IPR026579">
    <property type="entry name" value="FtsQ"/>
</dbReference>
<protein>
    <recommendedName>
        <fullName evidence="9">Cell division protein FtsQ</fullName>
    </recommendedName>
</protein>
<evidence type="ECO:0000313" key="12">
    <source>
        <dbReference type="Proteomes" id="UP000245390"/>
    </source>
</evidence>
<proteinExistence type="inferred from homology"/>
<sequence>MRPVKGDMRLAAAEARETRRDPAPSRLAYRMNRLMLRPGFRRFLRYGLPILCVATVALIWASDAARVDAAFDRVGELRRQLEERPEFMVHMMAVEHASDETAAQVRSVLSMDFPMSSFDMELSELRRRVRTLDAVAEASVRIRTGGVLEIDVTERQPAAIWRTAEGLTLIDETGHRVTTLDARADRPDLPLLAGPAADKGVAEALELIAAMEPLEGRLRGLLRVGARRWDVILDRDQRILLPEVDPLTALQKAIALDAAQDLFARDIAAVDFRNPRRPAIRLGQGAAEDLYDTDFTPDGEQSR</sequence>
<keyword evidence="7 9" id="KW-0472">Membrane</keyword>
<dbReference type="GO" id="GO:0032153">
    <property type="term" value="C:cell division site"/>
    <property type="evidence" value="ECO:0007669"/>
    <property type="project" value="UniProtKB-UniRule"/>
</dbReference>
<dbReference type="Gene3D" id="3.40.50.11690">
    <property type="entry name" value="Cell division protein FtsQ/DivIB"/>
    <property type="match status" value="1"/>
</dbReference>
<keyword evidence="8 9" id="KW-0131">Cell cycle</keyword>
<dbReference type="InterPro" id="IPR034746">
    <property type="entry name" value="POTRA"/>
</dbReference>
<dbReference type="GO" id="GO:0090529">
    <property type="term" value="P:cell septum assembly"/>
    <property type="evidence" value="ECO:0007669"/>
    <property type="project" value="InterPro"/>
</dbReference>